<dbReference type="AlphaFoldDB" id="A0A6J4TAP6"/>
<gene>
    <name evidence="1" type="ORF">AVDCRST_MAG12-3629</name>
</gene>
<evidence type="ECO:0000313" key="1">
    <source>
        <dbReference type="EMBL" id="CAA9518459.1"/>
    </source>
</evidence>
<protein>
    <submittedName>
        <fullName evidence="1">Uncharacterized protein</fullName>
    </submittedName>
</protein>
<name>A0A6J4TAP6_9ACTN</name>
<sequence length="38" mass="4221">MSTTMTSTKSIPILSIDTFYTIRVFSYTNRACCSVAIP</sequence>
<accession>A0A6J4TAP6</accession>
<dbReference type="EMBL" id="CADCVK010000512">
    <property type="protein sequence ID" value="CAA9518459.1"/>
    <property type="molecule type" value="Genomic_DNA"/>
</dbReference>
<proteinExistence type="predicted"/>
<organism evidence="1">
    <name type="scientific">uncultured Rubrobacteraceae bacterium</name>
    <dbReference type="NCBI Taxonomy" id="349277"/>
    <lineage>
        <taxon>Bacteria</taxon>
        <taxon>Bacillati</taxon>
        <taxon>Actinomycetota</taxon>
        <taxon>Rubrobacteria</taxon>
        <taxon>Rubrobacterales</taxon>
        <taxon>Rubrobacteraceae</taxon>
        <taxon>environmental samples</taxon>
    </lineage>
</organism>
<reference evidence="1" key="1">
    <citation type="submission" date="2020-02" db="EMBL/GenBank/DDBJ databases">
        <authorList>
            <person name="Meier V. D."/>
        </authorList>
    </citation>
    <scope>NUCLEOTIDE SEQUENCE</scope>
    <source>
        <strain evidence="1">AVDCRST_MAG12</strain>
    </source>
</reference>